<dbReference type="OrthoDB" id="10064367at2759"/>
<dbReference type="Proteomes" id="UP000186922">
    <property type="component" value="Unassembled WGS sequence"/>
</dbReference>
<protein>
    <submittedName>
        <fullName evidence="2">Uncharacterized protein</fullName>
    </submittedName>
</protein>
<comment type="caution">
    <text evidence="2">The sequence shown here is derived from an EMBL/GenBank/DDBJ whole genome shotgun (WGS) entry which is preliminary data.</text>
</comment>
<dbReference type="EMBL" id="BDGG01000008">
    <property type="protein sequence ID" value="GAV02636.1"/>
    <property type="molecule type" value="Genomic_DNA"/>
</dbReference>
<reference evidence="2 3" key="1">
    <citation type="journal article" date="2016" name="Nat. Commun.">
        <title>Extremotolerant tardigrade genome and improved radiotolerance of human cultured cells by tardigrade-unique protein.</title>
        <authorList>
            <person name="Hashimoto T."/>
            <person name="Horikawa D.D."/>
            <person name="Saito Y."/>
            <person name="Kuwahara H."/>
            <person name="Kozuka-Hata H."/>
            <person name="Shin-I T."/>
            <person name="Minakuchi Y."/>
            <person name="Ohishi K."/>
            <person name="Motoyama A."/>
            <person name="Aizu T."/>
            <person name="Enomoto A."/>
            <person name="Kondo K."/>
            <person name="Tanaka S."/>
            <person name="Hara Y."/>
            <person name="Koshikawa S."/>
            <person name="Sagara H."/>
            <person name="Miura T."/>
            <person name="Yokobori S."/>
            <person name="Miyagawa K."/>
            <person name="Suzuki Y."/>
            <person name="Kubo T."/>
            <person name="Oyama M."/>
            <person name="Kohara Y."/>
            <person name="Fujiyama A."/>
            <person name="Arakawa K."/>
            <person name="Katayama T."/>
            <person name="Toyoda A."/>
            <person name="Kunieda T."/>
        </authorList>
    </citation>
    <scope>NUCLEOTIDE SEQUENCE [LARGE SCALE GENOMIC DNA]</scope>
    <source>
        <strain evidence="2 3">YOKOZUNA-1</strain>
    </source>
</reference>
<name>A0A1D1VP79_RAMVA</name>
<feature type="compositionally biased region" description="Low complexity" evidence="1">
    <location>
        <begin position="241"/>
        <end position="257"/>
    </location>
</feature>
<gene>
    <name evidence="2" type="primary">RvY_13175-1</name>
    <name evidence="2" type="synonym">RvY_13175.1</name>
    <name evidence="2" type="ORF">RvY_13175</name>
</gene>
<feature type="region of interest" description="Disordered" evidence="1">
    <location>
        <begin position="225"/>
        <end position="257"/>
    </location>
</feature>
<evidence type="ECO:0000313" key="3">
    <source>
        <dbReference type="Proteomes" id="UP000186922"/>
    </source>
</evidence>
<evidence type="ECO:0000256" key="1">
    <source>
        <dbReference type="SAM" id="MobiDB-lite"/>
    </source>
</evidence>
<dbReference type="AlphaFoldDB" id="A0A1D1VP79"/>
<organism evidence="2 3">
    <name type="scientific">Ramazzottius varieornatus</name>
    <name type="common">Water bear</name>
    <name type="synonym">Tardigrade</name>
    <dbReference type="NCBI Taxonomy" id="947166"/>
    <lineage>
        <taxon>Eukaryota</taxon>
        <taxon>Metazoa</taxon>
        <taxon>Ecdysozoa</taxon>
        <taxon>Tardigrada</taxon>
        <taxon>Eutardigrada</taxon>
        <taxon>Parachela</taxon>
        <taxon>Hypsibioidea</taxon>
        <taxon>Ramazzottiidae</taxon>
        <taxon>Ramazzottius</taxon>
    </lineage>
</organism>
<keyword evidence="3" id="KW-1185">Reference proteome</keyword>
<accession>A0A1D1VP79</accession>
<feature type="region of interest" description="Disordered" evidence="1">
    <location>
        <begin position="166"/>
        <end position="186"/>
    </location>
</feature>
<proteinExistence type="predicted"/>
<sequence length="413" mass="45592">MPELPRKKLLITNGTVAVKKESPVVGSAIVFWHEAEGSPPAVKTISLRDLEPLSVGSVVTEKTICRAYYRGEMYNCIVIWIEDDKTPDELASMRLFPAASERTYEDKGYRWAEELGINLRGARDDDATDGTDDWAFSADQQSFNEESPSMLVDNCTTSSLLASGSDFHDAMRSPNEQLTKRKNGSVGSYEDLSAQVVEMRDTIAALRQQNPTQAAASHLPTFLNYNGRRNLSPEDQPISNASAGHSPSGPSSVSGPVPAGYEELFDMMLQQSTWKKALKLGMKKTFTIEELITSVPTERGARMSKQGKKALDQEKLAVVKSLVQRYCVQKDVWQPSNELVHQELGGILFSVREASNPTAKAGKVQIKKESLHFGHFRPIPRKGSVGPRPYSFKMPSFATAMDLSEARSTKPSD</sequence>
<evidence type="ECO:0000313" key="2">
    <source>
        <dbReference type="EMBL" id="GAV02636.1"/>
    </source>
</evidence>